<feature type="compositionally biased region" description="Low complexity" evidence="1">
    <location>
        <begin position="157"/>
        <end position="167"/>
    </location>
</feature>
<evidence type="ECO:0000256" key="1">
    <source>
        <dbReference type="SAM" id="MobiDB-lite"/>
    </source>
</evidence>
<proteinExistence type="predicted"/>
<reference evidence="2 3" key="1">
    <citation type="journal article" date="2013" name="Genome Announc.">
        <title>Draft Genome Sequence of Streptomyces viridochromogenes Strain Tu57, Producer of Avilamycin.</title>
        <authorList>
            <person name="Gruning B.A."/>
            <person name="Erxleben A."/>
            <person name="Hahnlein A."/>
            <person name="Gunther S."/>
        </authorList>
    </citation>
    <scope>NUCLEOTIDE SEQUENCE [LARGE SCALE GENOMIC DNA]</scope>
    <source>
        <strain evidence="2 3">Tue57</strain>
    </source>
</reference>
<dbReference type="Proteomes" id="UP000011205">
    <property type="component" value="Unassembled WGS sequence"/>
</dbReference>
<evidence type="ECO:0000313" key="3">
    <source>
        <dbReference type="Proteomes" id="UP000011205"/>
    </source>
</evidence>
<accession>L8PHD2</accession>
<gene>
    <name evidence="2" type="ORF">STVIR_3425</name>
</gene>
<dbReference type="PATRIC" id="fig|1160705.3.peg.3396"/>
<dbReference type="AlphaFoldDB" id="L8PHD2"/>
<protein>
    <submittedName>
        <fullName evidence="2">Uncharacterized protein</fullName>
    </submittedName>
</protein>
<comment type="caution">
    <text evidence="2">The sequence shown here is derived from an EMBL/GenBank/DDBJ whole genome shotgun (WGS) entry which is preliminary data.</text>
</comment>
<dbReference type="RefSeq" id="WP_003998763.1">
    <property type="nucleotide sequence ID" value="NZ_AMLP01000110.1"/>
</dbReference>
<evidence type="ECO:0000313" key="2">
    <source>
        <dbReference type="EMBL" id="ELS55599.1"/>
    </source>
</evidence>
<feature type="region of interest" description="Disordered" evidence="1">
    <location>
        <begin position="154"/>
        <end position="175"/>
    </location>
</feature>
<sequence length="187" mass="19735">MRSYLNGLDPRKTHIIPVGGSAKYALTHTAFSNWPSTYSYYPITASTHEATAAKLARFWWRGPSNAALASVDSWRGGTTAAAAMNVFGPLLWTRVDALSTDTRSYLVRGAANVNHLAVFGGTGSVSTAAVNAAGTAISASGSLWDYTPYYNGQEPATTSSTPTSSTPMQAEPAARPDLTALRATVTR</sequence>
<organism evidence="2 3">
    <name type="scientific">Streptomyces viridochromogenes Tue57</name>
    <dbReference type="NCBI Taxonomy" id="1160705"/>
    <lineage>
        <taxon>Bacteria</taxon>
        <taxon>Bacillati</taxon>
        <taxon>Actinomycetota</taxon>
        <taxon>Actinomycetes</taxon>
        <taxon>Kitasatosporales</taxon>
        <taxon>Streptomycetaceae</taxon>
        <taxon>Streptomyces</taxon>
    </lineage>
</organism>
<dbReference type="EMBL" id="AMLP01000110">
    <property type="protein sequence ID" value="ELS55599.1"/>
    <property type="molecule type" value="Genomic_DNA"/>
</dbReference>
<name>L8PHD2_STRVR</name>